<feature type="region of interest" description="Disordered" evidence="7">
    <location>
        <begin position="510"/>
        <end position="547"/>
    </location>
</feature>
<evidence type="ECO:0000256" key="7">
    <source>
        <dbReference type="SAM" id="MobiDB-lite"/>
    </source>
</evidence>
<sequence length="547" mass="62292">MDRPEESNLPLARKRTLEESSDDLPIPSSSKLPRVSEPLVENVETEDKDRSPESQHSIRPADTPETGKKHQESQKRRGKGRKGRVEAPREPQLDEDGHLIPKALRYPKRMCALLIGFCGSGYNGMQIQPEGERTKHIKTIEGVLFNALVKIGAISQDNADNPTKVGLARAARTDAGVHAAGNLVSLKMILTIPGVDDIVARVNEELPPEIRLWGYARTQNSFNARTICESRKYTYYFPSYMLIPPRPGAGFTEKWCANGGDMKILPASSFWHDHILGSKEEDLARKRSWRIGSPQMETLRTFAGTYEGTHNFHNFTVGREFKDRSNMRYMKKIQIADPVVHGETEWISVLFHGQSFMLHQVRKMMSVLVLGARMGTSIRVLPELFGQRSVFVPKMPALGLLLEEPLFDSYNQRMTVINEKLKPTDADYRPPIDFEQYRDSIEAFKTRFIHKTMREVEDRDGLFDAWLRSVDAYSGSDLLYLSPSGAVPDNAVIVKGRQRDKPFRERRVFDTTSFTAQQEVRQQLEEDEEDLEDDSPLNKRQLEETEG</sequence>
<evidence type="ECO:0000256" key="6">
    <source>
        <dbReference type="PIRSR" id="PIRSR641708-2"/>
    </source>
</evidence>
<feature type="compositionally biased region" description="Basic and acidic residues" evidence="7">
    <location>
        <begin position="83"/>
        <end position="96"/>
    </location>
</feature>
<feature type="compositionally biased region" description="Basic and acidic residues" evidence="7">
    <location>
        <begin position="65"/>
        <end position="75"/>
    </location>
</feature>
<gene>
    <name evidence="9" type="ORF">CPB83DRAFT_859656</name>
</gene>
<evidence type="ECO:0000256" key="1">
    <source>
        <dbReference type="ARBA" id="ARBA00009375"/>
    </source>
</evidence>
<dbReference type="GO" id="GO:0003723">
    <property type="term" value="F:RNA binding"/>
    <property type="evidence" value="ECO:0007669"/>
    <property type="project" value="InterPro"/>
</dbReference>
<feature type="domain" description="Pseudouridine synthase I TruA alpha/beta" evidence="8">
    <location>
        <begin position="305"/>
        <end position="408"/>
    </location>
</feature>
<dbReference type="Proteomes" id="UP000807306">
    <property type="component" value="Unassembled WGS sequence"/>
</dbReference>
<evidence type="ECO:0000313" key="10">
    <source>
        <dbReference type="Proteomes" id="UP000807306"/>
    </source>
</evidence>
<evidence type="ECO:0000256" key="2">
    <source>
        <dbReference type="ARBA" id="ARBA00022694"/>
    </source>
</evidence>
<feature type="active site" description="Nucleophile" evidence="5">
    <location>
        <position position="174"/>
    </location>
</feature>
<protein>
    <submittedName>
        <fullName evidence="9">Pseudouridine synthase</fullName>
    </submittedName>
</protein>
<keyword evidence="3" id="KW-0413">Isomerase</keyword>
<dbReference type="NCBIfam" id="TIGR00071">
    <property type="entry name" value="hisT_truA"/>
    <property type="match status" value="1"/>
</dbReference>
<dbReference type="InterPro" id="IPR041708">
    <property type="entry name" value="PUS1/PUS2-like"/>
</dbReference>
<evidence type="ECO:0000256" key="4">
    <source>
        <dbReference type="ARBA" id="ARBA00036943"/>
    </source>
</evidence>
<keyword evidence="10" id="KW-1185">Reference proteome</keyword>
<dbReference type="PANTHER" id="PTHR11142">
    <property type="entry name" value="PSEUDOURIDYLATE SYNTHASE"/>
    <property type="match status" value="1"/>
</dbReference>
<dbReference type="AlphaFoldDB" id="A0A9P6EAK3"/>
<evidence type="ECO:0000256" key="5">
    <source>
        <dbReference type="PIRSR" id="PIRSR641708-1"/>
    </source>
</evidence>
<dbReference type="GO" id="GO:0031119">
    <property type="term" value="P:tRNA pseudouridine synthesis"/>
    <property type="evidence" value="ECO:0007669"/>
    <property type="project" value="InterPro"/>
</dbReference>
<comment type="similarity">
    <text evidence="1">Belongs to the tRNA pseudouridine synthase TruA family.</text>
</comment>
<dbReference type="PANTHER" id="PTHR11142:SF4">
    <property type="entry name" value="PSEUDOURIDYLATE SYNTHASE 1 HOMOLOG"/>
    <property type="match status" value="1"/>
</dbReference>
<dbReference type="InterPro" id="IPR020095">
    <property type="entry name" value="PsdUridine_synth_TruA_C"/>
</dbReference>
<dbReference type="InterPro" id="IPR001406">
    <property type="entry name" value="PsdUridine_synth_TruA"/>
</dbReference>
<feature type="compositionally biased region" description="Acidic residues" evidence="7">
    <location>
        <begin position="525"/>
        <end position="535"/>
    </location>
</feature>
<evidence type="ECO:0000256" key="3">
    <source>
        <dbReference type="ARBA" id="ARBA00023235"/>
    </source>
</evidence>
<feature type="region of interest" description="Disordered" evidence="7">
    <location>
        <begin position="1"/>
        <end position="96"/>
    </location>
</feature>
<feature type="compositionally biased region" description="Basic and acidic residues" evidence="7">
    <location>
        <begin position="536"/>
        <end position="547"/>
    </location>
</feature>
<evidence type="ECO:0000313" key="9">
    <source>
        <dbReference type="EMBL" id="KAF9525339.1"/>
    </source>
</evidence>
<dbReference type="Pfam" id="PF01416">
    <property type="entry name" value="PseudoU_synth_1"/>
    <property type="match status" value="1"/>
</dbReference>
<evidence type="ECO:0000259" key="8">
    <source>
        <dbReference type="Pfam" id="PF01416"/>
    </source>
</evidence>
<dbReference type="InterPro" id="IPR020097">
    <property type="entry name" value="PsdUridine_synth_TruA_a/b_dom"/>
</dbReference>
<dbReference type="CDD" id="cd02568">
    <property type="entry name" value="PseudoU_synth_PUS1_PUS2"/>
    <property type="match status" value="1"/>
</dbReference>
<organism evidence="9 10">
    <name type="scientific">Crepidotus variabilis</name>
    <dbReference type="NCBI Taxonomy" id="179855"/>
    <lineage>
        <taxon>Eukaryota</taxon>
        <taxon>Fungi</taxon>
        <taxon>Dikarya</taxon>
        <taxon>Basidiomycota</taxon>
        <taxon>Agaricomycotina</taxon>
        <taxon>Agaricomycetes</taxon>
        <taxon>Agaricomycetidae</taxon>
        <taxon>Agaricales</taxon>
        <taxon>Agaricineae</taxon>
        <taxon>Crepidotaceae</taxon>
        <taxon>Crepidotus</taxon>
    </lineage>
</organism>
<feature type="binding site" evidence="6">
    <location>
        <position position="233"/>
    </location>
    <ligand>
        <name>substrate</name>
    </ligand>
</feature>
<dbReference type="SUPFAM" id="SSF55120">
    <property type="entry name" value="Pseudouridine synthase"/>
    <property type="match status" value="1"/>
</dbReference>
<proteinExistence type="inferred from homology"/>
<name>A0A9P6EAK3_9AGAR</name>
<dbReference type="EMBL" id="MU157885">
    <property type="protein sequence ID" value="KAF9525339.1"/>
    <property type="molecule type" value="Genomic_DNA"/>
</dbReference>
<reference evidence="9" key="1">
    <citation type="submission" date="2020-11" db="EMBL/GenBank/DDBJ databases">
        <authorList>
            <consortium name="DOE Joint Genome Institute"/>
            <person name="Ahrendt S."/>
            <person name="Riley R."/>
            <person name="Andreopoulos W."/>
            <person name="Labutti K."/>
            <person name="Pangilinan J."/>
            <person name="Ruiz-Duenas F.J."/>
            <person name="Barrasa J.M."/>
            <person name="Sanchez-Garcia M."/>
            <person name="Camarero S."/>
            <person name="Miyauchi S."/>
            <person name="Serrano A."/>
            <person name="Linde D."/>
            <person name="Babiker R."/>
            <person name="Drula E."/>
            <person name="Ayuso-Fernandez I."/>
            <person name="Pacheco R."/>
            <person name="Padilla G."/>
            <person name="Ferreira P."/>
            <person name="Barriuso J."/>
            <person name="Kellner H."/>
            <person name="Castanera R."/>
            <person name="Alfaro M."/>
            <person name="Ramirez L."/>
            <person name="Pisabarro A.G."/>
            <person name="Kuo A."/>
            <person name="Tritt A."/>
            <person name="Lipzen A."/>
            <person name="He G."/>
            <person name="Yan M."/>
            <person name="Ng V."/>
            <person name="Cullen D."/>
            <person name="Martin F."/>
            <person name="Rosso M.-N."/>
            <person name="Henrissat B."/>
            <person name="Hibbett D."/>
            <person name="Martinez A.T."/>
            <person name="Grigoriev I.V."/>
        </authorList>
    </citation>
    <scope>NUCLEOTIDE SEQUENCE</scope>
    <source>
        <strain evidence="9">CBS 506.95</strain>
    </source>
</reference>
<dbReference type="GO" id="GO:0009982">
    <property type="term" value="F:pseudouridine synthase activity"/>
    <property type="evidence" value="ECO:0007669"/>
    <property type="project" value="InterPro"/>
</dbReference>
<dbReference type="GO" id="GO:1990481">
    <property type="term" value="P:mRNA pseudouridine synthesis"/>
    <property type="evidence" value="ECO:0007669"/>
    <property type="project" value="TreeGrafter"/>
</dbReference>
<dbReference type="GO" id="GO:0005634">
    <property type="term" value="C:nucleus"/>
    <property type="evidence" value="ECO:0007669"/>
    <property type="project" value="TreeGrafter"/>
</dbReference>
<dbReference type="Gene3D" id="3.30.70.580">
    <property type="entry name" value="Pseudouridine synthase I, catalytic domain, N-terminal subdomain"/>
    <property type="match status" value="1"/>
</dbReference>
<dbReference type="InterPro" id="IPR020094">
    <property type="entry name" value="TruA/RsuA/RluB/E/F_N"/>
</dbReference>
<comment type="catalytic activity">
    <reaction evidence="4">
        <text>a uridine in tRNA = a pseudouridine in tRNA</text>
        <dbReference type="Rhea" id="RHEA:54572"/>
        <dbReference type="Rhea" id="RHEA-COMP:13339"/>
        <dbReference type="Rhea" id="RHEA-COMP:13934"/>
        <dbReference type="ChEBI" id="CHEBI:65314"/>
        <dbReference type="ChEBI" id="CHEBI:65315"/>
    </reaction>
</comment>
<dbReference type="OrthoDB" id="10256309at2759"/>
<dbReference type="InterPro" id="IPR020103">
    <property type="entry name" value="PsdUridine_synth_cat_dom_sf"/>
</dbReference>
<dbReference type="FunFam" id="3.30.70.580:FF:000002">
    <property type="entry name" value="tRNA pseudouridine synthase"/>
    <property type="match status" value="1"/>
</dbReference>
<comment type="caution">
    <text evidence="9">The sequence shown here is derived from an EMBL/GenBank/DDBJ whole genome shotgun (WGS) entry which is preliminary data.</text>
</comment>
<dbReference type="Gene3D" id="3.30.70.660">
    <property type="entry name" value="Pseudouridine synthase I, catalytic domain, C-terminal subdomain"/>
    <property type="match status" value="1"/>
</dbReference>
<accession>A0A9P6EAK3</accession>
<keyword evidence="2" id="KW-0819">tRNA processing</keyword>